<keyword evidence="3" id="KW-1185">Reference proteome</keyword>
<gene>
    <name evidence="2" type="ORF">EW139_03670</name>
</gene>
<dbReference type="InterPro" id="IPR024515">
    <property type="entry name" value="DUF3397"/>
</dbReference>
<dbReference type="EMBL" id="CP037939">
    <property type="protein sequence ID" value="QBR47266.1"/>
    <property type="molecule type" value="Genomic_DNA"/>
</dbReference>
<organism evidence="2 3">
    <name type="scientific">Leuconostoc kimchii</name>
    <dbReference type="NCBI Taxonomy" id="136609"/>
    <lineage>
        <taxon>Bacteria</taxon>
        <taxon>Bacillati</taxon>
        <taxon>Bacillota</taxon>
        <taxon>Bacilli</taxon>
        <taxon>Lactobacillales</taxon>
        <taxon>Lactobacillaceae</taxon>
        <taxon>Leuconostoc</taxon>
    </lineage>
</organism>
<evidence type="ECO:0000313" key="2">
    <source>
        <dbReference type="EMBL" id="QBR47266.1"/>
    </source>
</evidence>
<accession>A0ABX5SIV0</accession>
<protein>
    <submittedName>
        <fullName evidence="2">DUF3397 family protein</fullName>
    </submittedName>
</protein>
<evidence type="ECO:0000256" key="1">
    <source>
        <dbReference type="SAM" id="Phobius"/>
    </source>
</evidence>
<dbReference type="Pfam" id="PF11877">
    <property type="entry name" value="DUF3397"/>
    <property type="match status" value="1"/>
</dbReference>
<sequence length="113" mass="13605">MQWWFGPIGAVVIILIIFVLKKWTRLRKLKLKTLDISVIPLWILLHYTMGYRFGVSWILWFVIVWCLIGSILSWVLLQNKWHWRSFWYKFWEWSGLLGGVLLLIVTIVGFTTH</sequence>
<reference evidence="2 3" key="1">
    <citation type="submission" date="2019-03" db="EMBL/GenBank/DDBJ databases">
        <title>Complete Genome Sequence of Leuconostoc kimchii strain NKJ218 Isolated from Homemade Kimchi.</title>
        <authorList>
            <person name="Jung J.Y."/>
            <person name="Jin H.M."/>
            <person name="Jung J.-W."/>
            <person name="Lee S.-Y."/>
            <person name="Ryu B.-G."/>
            <person name="Han S.-S."/>
            <person name="Kang H.K."/>
            <person name="Choi H.W."/>
            <person name="Chung E.J."/>
            <person name="Choi K.-M."/>
        </authorList>
    </citation>
    <scope>NUCLEOTIDE SEQUENCE [LARGE SCALE GENOMIC DNA]</scope>
    <source>
        <strain evidence="2 3">NKJ218</strain>
    </source>
</reference>
<dbReference type="RefSeq" id="WP_013102621.1">
    <property type="nucleotide sequence ID" value="NZ_CP037939.1"/>
</dbReference>
<feature type="transmembrane region" description="Helical" evidence="1">
    <location>
        <begin position="90"/>
        <end position="110"/>
    </location>
</feature>
<keyword evidence="1" id="KW-0472">Membrane</keyword>
<feature type="transmembrane region" description="Helical" evidence="1">
    <location>
        <begin position="33"/>
        <end position="51"/>
    </location>
</feature>
<evidence type="ECO:0000313" key="3">
    <source>
        <dbReference type="Proteomes" id="UP000295756"/>
    </source>
</evidence>
<proteinExistence type="predicted"/>
<keyword evidence="1" id="KW-1133">Transmembrane helix</keyword>
<dbReference type="Proteomes" id="UP000295756">
    <property type="component" value="Chromosome"/>
</dbReference>
<name>A0ABX5SIV0_9LACO</name>
<feature type="transmembrane region" description="Helical" evidence="1">
    <location>
        <begin position="57"/>
        <end position="78"/>
    </location>
</feature>
<keyword evidence="1" id="KW-0812">Transmembrane</keyword>
<feature type="transmembrane region" description="Helical" evidence="1">
    <location>
        <begin position="6"/>
        <end position="21"/>
    </location>
</feature>